<reference evidence="3 4" key="1">
    <citation type="submission" date="2018-09" db="EMBL/GenBank/DDBJ databases">
        <title>Genomic Encyclopedia of Archaeal and Bacterial Type Strains, Phase II (KMG-II): from individual species to whole genera.</title>
        <authorList>
            <person name="Goeker M."/>
        </authorList>
    </citation>
    <scope>NUCLEOTIDE SEQUENCE [LARGE SCALE GENOMIC DNA]</scope>
    <source>
        <strain evidence="3 4">DSM 27148</strain>
    </source>
</reference>
<proteinExistence type="predicted"/>
<dbReference type="SUPFAM" id="SSF54631">
    <property type="entry name" value="CBS-domain pair"/>
    <property type="match status" value="1"/>
</dbReference>
<organism evidence="3 4">
    <name type="scientific">Mangrovibacterium diazotrophicum</name>
    <dbReference type="NCBI Taxonomy" id="1261403"/>
    <lineage>
        <taxon>Bacteria</taxon>
        <taxon>Pseudomonadati</taxon>
        <taxon>Bacteroidota</taxon>
        <taxon>Bacteroidia</taxon>
        <taxon>Marinilabiliales</taxon>
        <taxon>Prolixibacteraceae</taxon>
        <taxon>Mangrovibacterium</taxon>
    </lineage>
</organism>
<dbReference type="AlphaFoldDB" id="A0A419W564"/>
<dbReference type="CDD" id="cd17783">
    <property type="entry name" value="CBS_pair_bac"/>
    <property type="match status" value="1"/>
</dbReference>
<dbReference type="InterPro" id="IPR000644">
    <property type="entry name" value="CBS_dom"/>
</dbReference>
<dbReference type="InterPro" id="IPR046342">
    <property type="entry name" value="CBS_dom_sf"/>
</dbReference>
<evidence type="ECO:0000313" key="3">
    <source>
        <dbReference type="EMBL" id="RKD90560.1"/>
    </source>
</evidence>
<evidence type="ECO:0000259" key="2">
    <source>
        <dbReference type="PROSITE" id="PS51371"/>
    </source>
</evidence>
<name>A0A419W564_9BACT</name>
<dbReference type="Pfam" id="PF00571">
    <property type="entry name" value="CBS"/>
    <property type="match status" value="1"/>
</dbReference>
<gene>
    <name evidence="3" type="ORF">BC643_0900</name>
</gene>
<dbReference type="OrthoDB" id="1523762at2"/>
<evidence type="ECO:0000256" key="1">
    <source>
        <dbReference type="PROSITE-ProRule" id="PRU00703"/>
    </source>
</evidence>
<sequence length="221" mass="25276">MLASELISDVIPSLRLTDNGQKALNWMEIFRISHLPVVDNHIYTGLIADKTIYDLNLNEELMENCRDHMLTPHVHANQHIYEVVSLVSELKLSVVPVLDSDHQYMGVITVNDLAQKFADLVAVKEPGGVLVLDLNPYDYSLSEIARIVEGNDAKILSFYVSKAHNSQQITVTLKVNQMDLSGIIQTFVRYNYSIRSVFMDESVLKHMYDDRFEMLMKYLNI</sequence>
<protein>
    <submittedName>
        <fullName evidence="3">CBS domain protein</fullName>
    </submittedName>
</protein>
<dbReference type="Gene3D" id="3.10.580.10">
    <property type="entry name" value="CBS-domain"/>
    <property type="match status" value="1"/>
</dbReference>
<dbReference type="PROSITE" id="PS51371">
    <property type="entry name" value="CBS"/>
    <property type="match status" value="1"/>
</dbReference>
<evidence type="ECO:0000313" key="4">
    <source>
        <dbReference type="Proteomes" id="UP000283387"/>
    </source>
</evidence>
<comment type="caution">
    <text evidence="3">The sequence shown here is derived from an EMBL/GenBank/DDBJ whole genome shotgun (WGS) entry which is preliminary data.</text>
</comment>
<feature type="domain" description="CBS" evidence="2">
    <location>
        <begin position="62"/>
        <end position="123"/>
    </location>
</feature>
<dbReference type="EMBL" id="RAPN01000001">
    <property type="protein sequence ID" value="RKD90560.1"/>
    <property type="molecule type" value="Genomic_DNA"/>
</dbReference>
<accession>A0A419W564</accession>
<keyword evidence="1" id="KW-0129">CBS domain</keyword>
<keyword evidence="4" id="KW-1185">Reference proteome</keyword>
<dbReference type="Proteomes" id="UP000283387">
    <property type="component" value="Unassembled WGS sequence"/>
</dbReference>